<keyword evidence="9" id="KW-1185">Reference proteome</keyword>
<protein>
    <submittedName>
        <fullName evidence="8">Phospholipase D-like protein</fullName>
    </submittedName>
</protein>
<dbReference type="PANTHER" id="PTHR43788:SF8">
    <property type="entry name" value="DNA-BINDING PROTEIN SMUBP-2"/>
    <property type="match status" value="1"/>
</dbReference>
<dbReference type="InterPro" id="IPR025202">
    <property type="entry name" value="PLD-like_dom"/>
</dbReference>
<dbReference type="Pfam" id="PF13091">
    <property type="entry name" value="PLDc_2"/>
    <property type="match status" value="1"/>
</dbReference>
<feature type="coiled-coil region" evidence="6">
    <location>
        <begin position="362"/>
        <end position="513"/>
    </location>
</feature>
<dbReference type="InterPro" id="IPR003593">
    <property type="entry name" value="AAA+_ATPase"/>
</dbReference>
<evidence type="ECO:0000313" key="9">
    <source>
        <dbReference type="Proteomes" id="UP000319213"/>
    </source>
</evidence>
<evidence type="ECO:0000256" key="6">
    <source>
        <dbReference type="SAM" id="Coils"/>
    </source>
</evidence>
<comment type="similarity">
    <text evidence="1">Belongs to the DNA2/NAM7 helicase family.</text>
</comment>
<keyword evidence="6" id="KW-0175">Coiled coil</keyword>
<dbReference type="Pfam" id="PF13087">
    <property type="entry name" value="AAA_12"/>
    <property type="match status" value="1"/>
</dbReference>
<dbReference type="PANTHER" id="PTHR43788">
    <property type="entry name" value="DNA2/NAM7 HELICASE FAMILY MEMBER"/>
    <property type="match status" value="1"/>
</dbReference>
<keyword evidence="3" id="KW-0378">Hydrolase</keyword>
<dbReference type="Proteomes" id="UP000319213">
    <property type="component" value="Unassembled WGS sequence"/>
</dbReference>
<dbReference type="InterPro" id="IPR041679">
    <property type="entry name" value="DNA2/NAM7-like_C"/>
</dbReference>
<gene>
    <name evidence="8" type="ORF">FHX40_1806</name>
</gene>
<evidence type="ECO:0000256" key="5">
    <source>
        <dbReference type="ARBA" id="ARBA00022840"/>
    </source>
</evidence>
<dbReference type="CDD" id="cd18808">
    <property type="entry name" value="SF1_C_Upf1"/>
    <property type="match status" value="1"/>
</dbReference>
<reference evidence="8 9" key="1">
    <citation type="submission" date="2019-06" db="EMBL/GenBank/DDBJ databases">
        <title>Sequencing the genomes of 1000 actinobacteria strains.</title>
        <authorList>
            <person name="Klenk H.-P."/>
        </authorList>
    </citation>
    <scope>NUCLEOTIDE SEQUENCE [LARGE SCALE GENOMIC DNA]</scope>
    <source>
        <strain evidence="8 9">DSM 43186</strain>
    </source>
</reference>
<dbReference type="InterPro" id="IPR050534">
    <property type="entry name" value="Coronavir_polyprotein_1ab"/>
</dbReference>
<keyword evidence="2" id="KW-0547">Nucleotide-binding</keyword>
<feature type="coiled-coil region" evidence="6">
    <location>
        <begin position="261"/>
        <end position="298"/>
    </location>
</feature>
<organism evidence="8 9">
    <name type="scientific">Thermopolyspora flexuosa</name>
    <dbReference type="NCBI Taxonomy" id="103836"/>
    <lineage>
        <taxon>Bacteria</taxon>
        <taxon>Bacillati</taxon>
        <taxon>Actinomycetota</taxon>
        <taxon>Actinomycetes</taxon>
        <taxon>Streptosporangiales</taxon>
        <taxon>Streptosporangiaceae</taxon>
        <taxon>Thermopolyspora</taxon>
    </lineage>
</organism>
<accession>A0A543IX24</accession>
<dbReference type="GO" id="GO:0005524">
    <property type="term" value="F:ATP binding"/>
    <property type="evidence" value="ECO:0007669"/>
    <property type="project" value="UniProtKB-KW"/>
</dbReference>
<dbReference type="SUPFAM" id="SSF56024">
    <property type="entry name" value="Phospholipase D/nuclease"/>
    <property type="match status" value="1"/>
</dbReference>
<name>A0A543IX24_9ACTN</name>
<sequence>MSPALCSAGERSHVDWRDEVATALDEWIALAGGAAHNARWRRVGAARATGEPGVFVVDIRGSELSADQLNELRLADADEGSLRSGFTVMEATVEGPLLRVRVAEFANPDDPHVWILRQPPTFLLTALRDGIAGLTDGGLANLLARGEIGGRPGQVPTPPGLLPPQAEAYRACFGRGVWLVWGPPGTGKTRMLRAAIADLIKEGRRVLLASSTNIAVDNALLGVLREYRPRPGRIVRVGPPQLREVAQDPNVSLPLIVRSRLRDVEERRRDVERELVRLREDEERLRHVEARIDGFDAEAYRAAAARLRTPGLSPAEIAEELARCDREAADAATALVDAGRQAETAEAEAAEARPWRRNWERIAALRRECDEAERAAAEAERRVSRAEEMCALLEDGLAALRTRSGRVRMWNRRKAADLAARLAEAGRERDALRDRATAARATAEQVRRHNERRIEEIEASVPFPLAEIERREDAARQAADRLASLQAEQMARLDRLESLRREHEATRKAAELVGECERNGWPALHAEAESLRRKVADTAPRRAELEKQYGEIQEEYDRLAKDAQSEIIKEARLVATTLARFRTTKAVLAGPYDVVLIDEAGAATLPELLLATAKADRCAVLLGDFMQLGAVIPPEITEHPRPDVRRWLVPDVYEHCGITSAEEAMARSGCLVMDTQHRFGPQVMELANRLAYGGLLRAGAGVRPPAADDPEIVFVDTDGLHELAQVRRTGKSRGWWPAGVLLSRVLIDLHHDDHEVTGVVTPYRDQAEATLEALRDIEGSGRDPAEVGTAHRFQGREFPVVVFDMVEGRDGDGMWMAKASARPGAGRFEREGLRLFNVAVTRTQHRLYIIGSRERVENAPPRSALGHVRDLLKERRIRLFPASHLIAAPAGLPVDLGPVGSRLAEVLARHVEISTIDDERSFYETFASRIAEARSSIWLWSPWVAKRVYGILPALREAVARGVRVTVFVRDPSDTLQQKERFAEALAELREVVPNVVQVHEMHQKIVVIDERLVMLGSLNTLSQSRTREVMITVHGRHFARKLLEHEHAEVFGRPPRCERCGLNTVDLRRTEAKGWYWRCYNRACPGRNGGRAWTMVVRFDRNGDRVRSAGRAVR</sequence>
<proteinExistence type="inferred from homology"/>
<comment type="caution">
    <text evidence="8">The sequence shown here is derived from an EMBL/GenBank/DDBJ whole genome shotgun (WGS) entry which is preliminary data.</text>
</comment>
<keyword evidence="4" id="KW-0347">Helicase</keyword>
<dbReference type="Pfam" id="PF13086">
    <property type="entry name" value="AAA_11"/>
    <property type="match status" value="2"/>
</dbReference>
<dbReference type="OrthoDB" id="491589at2"/>
<dbReference type="InterPro" id="IPR001736">
    <property type="entry name" value="PLipase_D/transphosphatidylase"/>
</dbReference>
<keyword evidence="5" id="KW-0067">ATP-binding</keyword>
<dbReference type="EMBL" id="VFPQ01000001">
    <property type="protein sequence ID" value="TQM75107.1"/>
    <property type="molecule type" value="Genomic_DNA"/>
</dbReference>
<evidence type="ECO:0000256" key="3">
    <source>
        <dbReference type="ARBA" id="ARBA00022801"/>
    </source>
</evidence>
<dbReference type="PROSITE" id="PS50035">
    <property type="entry name" value="PLD"/>
    <property type="match status" value="1"/>
</dbReference>
<evidence type="ECO:0000259" key="7">
    <source>
        <dbReference type="PROSITE" id="PS50035"/>
    </source>
</evidence>
<dbReference type="GO" id="GO:0006793">
    <property type="term" value="P:phosphorus metabolic process"/>
    <property type="evidence" value="ECO:0007669"/>
    <property type="project" value="UniProtKB-ARBA"/>
</dbReference>
<dbReference type="Gene3D" id="3.30.870.10">
    <property type="entry name" value="Endonuclease Chain A"/>
    <property type="match status" value="1"/>
</dbReference>
<dbReference type="InterPro" id="IPR027417">
    <property type="entry name" value="P-loop_NTPase"/>
</dbReference>
<dbReference type="Gene3D" id="3.40.50.300">
    <property type="entry name" value="P-loop containing nucleotide triphosphate hydrolases"/>
    <property type="match status" value="2"/>
</dbReference>
<feature type="domain" description="PLD phosphodiesterase" evidence="7">
    <location>
        <begin position="998"/>
        <end position="1025"/>
    </location>
</feature>
<evidence type="ECO:0000256" key="2">
    <source>
        <dbReference type="ARBA" id="ARBA00022741"/>
    </source>
</evidence>
<dbReference type="SMART" id="SM00382">
    <property type="entry name" value="AAA"/>
    <property type="match status" value="1"/>
</dbReference>
<dbReference type="GO" id="GO:0016787">
    <property type="term" value="F:hydrolase activity"/>
    <property type="evidence" value="ECO:0007669"/>
    <property type="project" value="UniProtKB-KW"/>
</dbReference>
<dbReference type="SUPFAM" id="SSF52540">
    <property type="entry name" value="P-loop containing nucleoside triphosphate hydrolases"/>
    <property type="match status" value="1"/>
</dbReference>
<dbReference type="AlphaFoldDB" id="A0A543IX24"/>
<evidence type="ECO:0000256" key="4">
    <source>
        <dbReference type="ARBA" id="ARBA00022806"/>
    </source>
</evidence>
<evidence type="ECO:0000256" key="1">
    <source>
        <dbReference type="ARBA" id="ARBA00007913"/>
    </source>
</evidence>
<dbReference type="GO" id="GO:0043139">
    <property type="term" value="F:5'-3' DNA helicase activity"/>
    <property type="evidence" value="ECO:0007669"/>
    <property type="project" value="TreeGrafter"/>
</dbReference>
<evidence type="ECO:0000313" key="8">
    <source>
        <dbReference type="EMBL" id="TQM75107.1"/>
    </source>
</evidence>
<dbReference type="InterPro" id="IPR041677">
    <property type="entry name" value="DNA2/NAM7_AAA_11"/>
</dbReference>
<dbReference type="InterPro" id="IPR047187">
    <property type="entry name" value="SF1_C_Upf1"/>
</dbReference>